<comment type="function">
    <text evidence="8 10">GTPase that plays an essential role in the late steps of ribosome biogenesis.</text>
</comment>
<dbReference type="SUPFAM" id="SSF52540">
    <property type="entry name" value="P-loop containing nucleoside triphosphate hydrolases"/>
    <property type="match status" value="2"/>
</dbReference>
<evidence type="ECO:0000256" key="8">
    <source>
        <dbReference type="HAMAP-Rule" id="MF_00195"/>
    </source>
</evidence>
<name>A0A8J6Y843_9BACT</name>
<dbReference type="InterPro" id="IPR032859">
    <property type="entry name" value="KH_dom-like"/>
</dbReference>
<dbReference type="PANTHER" id="PTHR43834">
    <property type="entry name" value="GTPASE DER"/>
    <property type="match status" value="1"/>
</dbReference>
<comment type="subunit">
    <text evidence="8">Associates with the 50S ribosomal subunit.</text>
</comment>
<dbReference type="Gene3D" id="3.40.50.300">
    <property type="entry name" value="P-loop containing nucleotide triphosphate hydrolases"/>
    <property type="match status" value="2"/>
</dbReference>
<evidence type="ECO:0000256" key="9">
    <source>
        <dbReference type="PROSITE-ProRule" id="PRU01049"/>
    </source>
</evidence>
<dbReference type="CDD" id="cd01894">
    <property type="entry name" value="EngA1"/>
    <property type="match status" value="1"/>
</dbReference>
<dbReference type="InterPro" id="IPR015946">
    <property type="entry name" value="KH_dom-like_a/b"/>
</dbReference>
<evidence type="ECO:0000256" key="4">
    <source>
        <dbReference type="ARBA" id="ARBA00022737"/>
    </source>
</evidence>
<protein>
    <recommendedName>
        <fullName evidence="2 8">GTPase Der</fullName>
    </recommendedName>
    <alternativeName>
        <fullName evidence="7 8">GTP-binding protein EngA</fullName>
    </alternativeName>
</protein>
<dbReference type="GO" id="GO:0005525">
    <property type="term" value="F:GTP binding"/>
    <property type="evidence" value="ECO:0007669"/>
    <property type="project" value="UniProtKB-UniRule"/>
</dbReference>
<feature type="binding site" evidence="8">
    <location>
        <begin position="236"/>
        <end position="240"/>
    </location>
    <ligand>
        <name>GTP</name>
        <dbReference type="ChEBI" id="CHEBI:37565"/>
        <label>2</label>
    </ligand>
</feature>
<dbReference type="CDD" id="cd01895">
    <property type="entry name" value="EngA2"/>
    <property type="match status" value="1"/>
</dbReference>
<accession>A0A8J6Y843</accession>
<dbReference type="FunFam" id="3.30.300.20:FF:000004">
    <property type="entry name" value="GTPase Der"/>
    <property type="match status" value="1"/>
</dbReference>
<feature type="domain" description="EngA-type G" evidence="11">
    <location>
        <begin position="5"/>
        <end position="170"/>
    </location>
</feature>
<evidence type="ECO:0000256" key="1">
    <source>
        <dbReference type="ARBA" id="ARBA00008279"/>
    </source>
</evidence>
<dbReference type="PANTHER" id="PTHR43834:SF6">
    <property type="entry name" value="GTPASE DER"/>
    <property type="match status" value="1"/>
</dbReference>
<feature type="binding site" evidence="8">
    <location>
        <begin position="122"/>
        <end position="125"/>
    </location>
    <ligand>
        <name>GTP</name>
        <dbReference type="ChEBI" id="CHEBI:37565"/>
        <label>1</label>
    </ligand>
</feature>
<dbReference type="GO" id="GO:0043022">
    <property type="term" value="F:ribosome binding"/>
    <property type="evidence" value="ECO:0007669"/>
    <property type="project" value="TreeGrafter"/>
</dbReference>
<dbReference type="FunFam" id="3.40.50.300:FF:000040">
    <property type="entry name" value="GTPase Der"/>
    <property type="match status" value="1"/>
</dbReference>
<keyword evidence="5 8" id="KW-0547">Nucleotide-binding</keyword>
<evidence type="ECO:0000256" key="7">
    <source>
        <dbReference type="ARBA" id="ARBA00032345"/>
    </source>
</evidence>
<evidence type="ECO:0000313" key="12">
    <source>
        <dbReference type="EMBL" id="MBD3870164.1"/>
    </source>
</evidence>
<dbReference type="PRINTS" id="PR00326">
    <property type="entry name" value="GTP1OBG"/>
</dbReference>
<dbReference type="InterPro" id="IPR005225">
    <property type="entry name" value="Small_GTP-bd"/>
</dbReference>
<evidence type="ECO:0000256" key="3">
    <source>
        <dbReference type="ARBA" id="ARBA00022517"/>
    </source>
</evidence>
<evidence type="ECO:0000256" key="5">
    <source>
        <dbReference type="ARBA" id="ARBA00022741"/>
    </source>
</evidence>
<feature type="binding site" evidence="8">
    <location>
        <begin position="301"/>
        <end position="304"/>
    </location>
    <ligand>
        <name>GTP</name>
        <dbReference type="ChEBI" id="CHEBI:37565"/>
        <label>2</label>
    </ligand>
</feature>
<gene>
    <name evidence="8 12" type="primary">der</name>
    <name evidence="12" type="ORF">IFJ97_02255</name>
</gene>
<sequence length="444" mass="49438">MSRQPVVVVVGRPNVGKSTLFNRLTRSRRALVHNLPGVTRDRIFGEAERLGGGMVTLVDTGGLLMEDEDTFVPLIRGQAESAIRDGDVVIFLLDGEAGPIPEDREISDYLRGLGVPVVPVVNKGDRKGVDLQALEFHRLGIGEPVVISAEHGTGMDLLWDALDLHLPPAGEVDEPEEENDDQIPVAVIGRPNVGKSSLINCLLGDERLLVTEISGTTRDAVDTVLEKDGVRYQFVDTAGIRRKGKTDRGPEVLSVVMARRYLERADLCLVVVDADEGITNQDAHVAGYAWEAGRAVILVINKWDLVKDRGLGRERLEDQAGQHLKFMRHSPRIYLSALNGRGVHKLFPAMQNLHQAYRRRTSTTNLNRILTEAWEARPPAMSGKRAPRLYYCSQVRHSPPHFVLFTNLPKSPHFSYMRYLENVLREALGLDGVPFRVIIRGRDR</sequence>
<dbReference type="GO" id="GO:0042254">
    <property type="term" value="P:ribosome biogenesis"/>
    <property type="evidence" value="ECO:0007669"/>
    <property type="project" value="UniProtKB-KW"/>
</dbReference>
<dbReference type="PROSITE" id="PS51712">
    <property type="entry name" value="G_ENGA"/>
    <property type="match status" value="2"/>
</dbReference>
<comment type="caution">
    <text evidence="12">The sequence shown here is derived from an EMBL/GenBank/DDBJ whole genome shotgun (WGS) entry which is preliminary data.</text>
</comment>
<evidence type="ECO:0000259" key="11">
    <source>
        <dbReference type="PROSITE" id="PS51712"/>
    </source>
</evidence>
<dbReference type="PIRSF" id="PIRSF006485">
    <property type="entry name" value="GTP-binding_EngA"/>
    <property type="match status" value="1"/>
</dbReference>
<dbReference type="Gene3D" id="3.30.300.20">
    <property type="match status" value="1"/>
</dbReference>
<feature type="binding site" evidence="8">
    <location>
        <begin position="59"/>
        <end position="63"/>
    </location>
    <ligand>
        <name>GTP</name>
        <dbReference type="ChEBI" id="CHEBI:37565"/>
        <label>1</label>
    </ligand>
</feature>
<dbReference type="NCBIfam" id="TIGR03594">
    <property type="entry name" value="GTPase_EngA"/>
    <property type="match status" value="1"/>
</dbReference>
<dbReference type="InterPro" id="IPR006073">
    <property type="entry name" value="GTP-bd"/>
</dbReference>
<comment type="similarity">
    <text evidence="1 8 9 10">Belongs to the TRAFAC class TrmE-Era-EngA-EngB-Septin-like GTPase superfamily. EngA (Der) GTPase family.</text>
</comment>
<dbReference type="InterPro" id="IPR016484">
    <property type="entry name" value="GTPase_Der"/>
</dbReference>
<organism evidence="12 13">
    <name type="scientific">Candidatus Sulfomarinibacter kjeldsenii</name>
    <dbReference type="NCBI Taxonomy" id="2885994"/>
    <lineage>
        <taxon>Bacteria</taxon>
        <taxon>Pseudomonadati</taxon>
        <taxon>Acidobacteriota</taxon>
        <taxon>Thermoanaerobaculia</taxon>
        <taxon>Thermoanaerobaculales</taxon>
        <taxon>Candidatus Sulfomarinibacteraceae</taxon>
        <taxon>Candidatus Sulfomarinibacter</taxon>
    </lineage>
</organism>
<dbReference type="Pfam" id="PF01926">
    <property type="entry name" value="MMR_HSR1"/>
    <property type="match status" value="2"/>
</dbReference>
<feature type="binding site" evidence="8">
    <location>
        <begin position="189"/>
        <end position="196"/>
    </location>
    <ligand>
        <name>GTP</name>
        <dbReference type="ChEBI" id="CHEBI:37565"/>
        <label>2</label>
    </ligand>
</feature>
<keyword evidence="3 8" id="KW-0690">Ribosome biogenesis</keyword>
<evidence type="ECO:0000256" key="2">
    <source>
        <dbReference type="ARBA" id="ARBA00020953"/>
    </source>
</evidence>
<evidence type="ECO:0000256" key="6">
    <source>
        <dbReference type="ARBA" id="ARBA00023134"/>
    </source>
</evidence>
<keyword evidence="6 8" id="KW-0342">GTP-binding</keyword>
<dbReference type="HAMAP" id="MF_00195">
    <property type="entry name" value="GTPase_Der"/>
    <property type="match status" value="1"/>
</dbReference>
<evidence type="ECO:0000313" key="13">
    <source>
        <dbReference type="Proteomes" id="UP000598633"/>
    </source>
</evidence>
<feature type="binding site" evidence="8">
    <location>
        <begin position="11"/>
        <end position="18"/>
    </location>
    <ligand>
        <name>GTP</name>
        <dbReference type="ChEBI" id="CHEBI:37565"/>
        <label>1</label>
    </ligand>
</feature>
<dbReference type="NCBIfam" id="TIGR00231">
    <property type="entry name" value="small_GTP"/>
    <property type="match status" value="2"/>
</dbReference>
<dbReference type="InterPro" id="IPR031166">
    <property type="entry name" value="G_ENGA"/>
</dbReference>
<reference evidence="12 13" key="1">
    <citation type="submission" date="2020-08" db="EMBL/GenBank/DDBJ databases">
        <title>Acidobacteriota in marine sediments use diverse sulfur dissimilation pathways.</title>
        <authorList>
            <person name="Wasmund K."/>
        </authorList>
    </citation>
    <scope>NUCLEOTIDE SEQUENCE [LARGE SCALE GENOMIC DNA]</scope>
    <source>
        <strain evidence="12">MAG AM3-A</strain>
    </source>
</reference>
<dbReference type="InterPro" id="IPR027417">
    <property type="entry name" value="P-loop_NTPase"/>
</dbReference>
<dbReference type="EMBL" id="JACXWA010000037">
    <property type="protein sequence ID" value="MBD3870164.1"/>
    <property type="molecule type" value="Genomic_DNA"/>
</dbReference>
<dbReference type="AlphaFoldDB" id="A0A8J6Y843"/>
<dbReference type="Pfam" id="PF14714">
    <property type="entry name" value="KH_dom-like"/>
    <property type="match status" value="1"/>
</dbReference>
<dbReference type="Proteomes" id="UP000598633">
    <property type="component" value="Unassembled WGS sequence"/>
</dbReference>
<keyword evidence="4 10" id="KW-0677">Repeat</keyword>
<feature type="domain" description="EngA-type G" evidence="11">
    <location>
        <begin position="183"/>
        <end position="358"/>
    </location>
</feature>
<evidence type="ECO:0000256" key="10">
    <source>
        <dbReference type="RuleBase" id="RU004481"/>
    </source>
</evidence>
<proteinExistence type="inferred from homology"/>